<dbReference type="Pfam" id="PF12669">
    <property type="entry name" value="FeoB_associated"/>
    <property type="match status" value="1"/>
</dbReference>
<protein>
    <submittedName>
        <fullName evidence="1">FeoB-associated Cys-rich membrane protein</fullName>
    </submittedName>
</protein>
<dbReference type="EMBL" id="VORV01000014">
    <property type="protein sequence ID" value="TXD76226.1"/>
    <property type="molecule type" value="Genomic_DNA"/>
</dbReference>
<organism evidence="1 2">
    <name type="scientific">Algoriphagus ratkowskyi</name>
    <dbReference type="NCBI Taxonomy" id="57028"/>
    <lineage>
        <taxon>Bacteria</taxon>
        <taxon>Pseudomonadati</taxon>
        <taxon>Bacteroidota</taxon>
        <taxon>Cytophagia</taxon>
        <taxon>Cytophagales</taxon>
        <taxon>Cyclobacteriaceae</taxon>
        <taxon>Algoriphagus</taxon>
    </lineage>
</organism>
<sequence>MWQEILVGVIVLVALAYLVRKYFFKSSSASGCDKCAKP</sequence>
<reference evidence="1 2" key="1">
    <citation type="submission" date="2019-08" db="EMBL/GenBank/DDBJ databases">
        <title>Genome of Algoriphagus ratkowskyi IC026.</title>
        <authorList>
            <person name="Bowman J.P."/>
        </authorList>
    </citation>
    <scope>NUCLEOTIDE SEQUENCE [LARGE SCALE GENOMIC DNA]</scope>
    <source>
        <strain evidence="1 2">IC026</strain>
    </source>
</reference>
<gene>
    <name evidence="1" type="ORF">ESW18_17505</name>
</gene>
<evidence type="ECO:0000313" key="1">
    <source>
        <dbReference type="EMBL" id="TXD76226.1"/>
    </source>
</evidence>
<evidence type="ECO:0000313" key="2">
    <source>
        <dbReference type="Proteomes" id="UP000321927"/>
    </source>
</evidence>
<proteinExistence type="predicted"/>
<dbReference type="Proteomes" id="UP000321927">
    <property type="component" value="Unassembled WGS sequence"/>
</dbReference>
<name>A0ABY3HJF7_9BACT</name>
<accession>A0ABY3HJF7</accession>
<comment type="caution">
    <text evidence="1">The sequence shown here is derived from an EMBL/GenBank/DDBJ whole genome shotgun (WGS) entry which is preliminary data.</text>
</comment>
<keyword evidence="2" id="KW-1185">Reference proteome</keyword>